<dbReference type="Proteomes" id="UP000198157">
    <property type="component" value="Unassembled WGS sequence"/>
</dbReference>
<dbReference type="AlphaFoldDB" id="A0A246HR29"/>
<name>A0A246HR29_STEMA</name>
<sequence length="72" mass="7905">MSFLPSGSQALRHFADLMDGQAARCDVLQRRPRGERSTTADAYRLSASLARQQATKLERLEQQLAARAGGES</sequence>
<organism evidence="1 2">
    <name type="scientific">Stenotrophomonas maltophilia</name>
    <name type="common">Pseudomonas maltophilia</name>
    <name type="synonym">Xanthomonas maltophilia</name>
    <dbReference type="NCBI Taxonomy" id="40324"/>
    <lineage>
        <taxon>Bacteria</taxon>
        <taxon>Pseudomonadati</taxon>
        <taxon>Pseudomonadota</taxon>
        <taxon>Gammaproteobacteria</taxon>
        <taxon>Lysobacterales</taxon>
        <taxon>Lysobacteraceae</taxon>
        <taxon>Stenotrophomonas</taxon>
        <taxon>Stenotrophomonas maltophilia group</taxon>
    </lineage>
</organism>
<proteinExistence type="predicted"/>
<dbReference type="EMBL" id="NIVS01000007">
    <property type="protein sequence ID" value="OWQ56421.1"/>
    <property type="molecule type" value="Genomic_DNA"/>
</dbReference>
<gene>
    <name evidence="1" type="ORF">CEE60_02805</name>
</gene>
<evidence type="ECO:0000313" key="2">
    <source>
        <dbReference type="Proteomes" id="UP000198157"/>
    </source>
</evidence>
<accession>A0A246HR29</accession>
<reference evidence="1 2" key="1">
    <citation type="submission" date="2017-06" db="EMBL/GenBank/DDBJ databases">
        <authorList>
            <person name="Kim H.J."/>
            <person name="Triplett B.A."/>
        </authorList>
    </citation>
    <scope>NUCLEOTIDE SEQUENCE [LARGE SCALE GENOMIC DNA]</scope>
    <source>
        <strain evidence="1 2">13146</strain>
    </source>
</reference>
<evidence type="ECO:0000313" key="1">
    <source>
        <dbReference type="EMBL" id="OWQ56421.1"/>
    </source>
</evidence>
<comment type="caution">
    <text evidence="1">The sequence shown here is derived from an EMBL/GenBank/DDBJ whole genome shotgun (WGS) entry which is preliminary data.</text>
</comment>
<protein>
    <submittedName>
        <fullName evidence="1">Uncharacterized protein</fullName>
    </submittedName>
</protein>